<gene>
    <name evidence="11" type="ORF">QBC41DRAFT_242416</name>
</gene>
<evidence type="ECO:0000259" key="10">
    <source>
        <dbReference type="Pfam" id="PF22379"/>
    </source>
</evidence>
<dbReference type="InterPro" id="IPR040184">
    <property type="entry name" value="Mcm10"/>
</dbReference>
<evidence type="ECO:0000256" key="2">
    <source>
        <dbReference type="ARBA" id="ARBA00009679"/>
    </source>
</evidence>
<feature type="compositionally biased region" description="Basic and acidic residues" evidence="8">
    <location>
        <begin position="20"/>
        <end position="29"/>
    </location>
</feature>
<evidence type="ECO:0000256" key="6">
    <source>
        <dbReference type="ARBA" id="ARBA00022833"/>
    </source>
</evidence>
<dbReference type="GO" id="GO:0003697">
    <property type="term" value="F:single-stranded DNA binding"/>
    <property type="evidence" value="ECO:0007669"/>
    <property type="project" value="InterPro"/>
</dbReference>
<feature type="domain" description="Zinc finger Mcm10/DnaG-type" evidence="9">
    <location>
        <begin position="511"/>
        <end position="556"/>
    </location>
</feature>
<dbReference type="AlphaFoldDB" id="A0AA39ZL12"/>
<feature type="region of interest" description="Disordered" evidence="8">
    <location>
        <begin position="560"/>
        <end position="585"/>
    </location>
</feature>
<feature type="region of interest" description="Disordered" evidence="8">
    <location>
        <begin position="295"/>
        <end position="355"/>
    </location>
</feature>
<dbReference type="GO" id="GO:0043596">
    <property type="term" value="C:nuclear replication fork"/>
    <property type="evidence" value="ECO:0007669"/>
    <property type="project" value="TreeGrafter"/>
</dbReference>
<proteinExistence type="inferred from homology"/>
<name>A0AA39ZL12_9PEZI</name>
<keyword evidence="5" id="KW-0863">Zinc-finger</keyword>
<dbReference type="PANTHER" id="PTHR13454:SF11">
    <property type="entry name" value="PROTEIN MCM10 HOMOLOG"/>
    <property type="match status" value="1"/>
</dbReference>
<feature type="compositionally biased region" description="Low complexity" evidence="8">
    <location>
        <begin position="343"/>
        <end position="355"/>
    </location>
</feature>
<keyword evidence="7" id="KW-0539">Nucleus</keyword>
<dbReference type="GO" id="GO:0003688">
    <property type="term" value="F:DNA replication origin binding"/>
    <property type="evidence" value="ECO:0007669"/>
    <property type="project" value="TreeGrafter"/>
</dbReference>
<dbReference type="InterPro" id="IPR012340">
    <property type="entry name" value="NA-bd_OB-fold"/>
</dbReference>
<keyword evidence="6" id="KW-0862">Zinc</keyword>
<dbReference type="GO" id="GO:0008270">
    <property type="term" value="F:zinc ion binding"/>
    <property type="evidence" value="ECO:0007669"/>
    <property type="project" value="UniProtKB-KW"/>
</dbReference>
<dbReference type="Pfam" id="PF22379">
    <property type="entry name" value="OB_MCM10"/>
    <property type="match status" value="1"/>
</dbReference>
<comment type="caution">
    <text evidence="11">The sequence shown here is derived from an EMBL/GenBank/DDBJ whole genome shotgun (WGS) entry which is preliminary data.</text>
</comment>
<dbReference type="Pfam" id="PF09329">
    <property type="entry name" value="zf-primase"/>
    <property type="match status" value="1"/>
</dbReference>
<feature type="compositionally biased region" description="Low complexity" evidence="8">
    <location>
        <begin position="313"/>
        <end position="335"/>
    </location>
</feature>
<evidence type="ECO:0000256" key="8">
    <source>
        <dbReference type="SAM" id="MobiDB-lite"/>
    </source>
</evidence>
<dbReference type="Proteomes" id="UP001174997">
    <property type="component" value="Unassembled WGS sequence"/>
</dbReference>
<dbReference type="EMBL" id="JAULSY010000009">
    <property type="protein sequence ID" value="KAK0673028.1"/>
    <property type="molecule type" value="Genomic_DNA"/>
</dbReference>
<evidence type="ECO:0000259" key="9">
    <source>
        <dbReference type="Pfam" id="PF09329"/>
    </source>
</evidence>
<accession>A0AA39ZL12</accession>
<dbReference type="GO" id="GO:0006270">
    <property type="term" value="P:DNA replication initiation"/>
    <property type="evidence" value="ECO:0007669"/>
    <property type="project" value="InterPro"/>
</dbReference>
<dbReference type="InterPro" id="IPR015408">
    <property type="entry name" value="Znf_Mcm10/DnaG"/>
</dbReference>
<feature type="compositionally biased region" description="Low complexity" evidence="8">
    <location>
        <begin position="295"/>
        <end position="304"/>
    </location>
</feature>
<feature type="region of interest" description="Disordered" evidence="8">
    <location>
        <begin position="732"/>
        <end position="779"/>
    </location>
</feature>
<organism evidence="11 12">
    <name type="scientific">Cercophora samala</name>
    <dbReference type="NCBI Taxonomy" id="330535"/>
    <lineage>
        <taxon>Eukaryota</taxon>
        <taxon>Fungi</taxon>
        <taxon>Dikarya</taxon>
        <taxon>Ascomycota</taxon>
        <taxon>Pezizomycotina</taxon>
        <taxon>Sordariomycetes</taxon>
        <taxon>Sordariomycetidae</taxon>
        <taxon>Sordariales</taxon>
        <taxon>Lasiosphaeriaceae</taxon>
        <taxon>Cercophora</taxon>
    </lineage>
</organism>
<evidence type="ECO:0000313" key="11">
    <source>
        <dbReference type="EMBL" id="KAK0673028.1"/>
    </source>
</evidence>
<keyword evidence="3" id="KW-0235">DNA replication</keyword>
<evidence type="ECO:0000256" key="4">
    <source>
        <dbReference type="ARBA" id="ARBA00022723"/>
    </source>
</evidence>
<comment type="similarity">
    <text evidence="2">Belongs to the MCM10 family.</text>
</comment>
<keyword evidence="12" id="KW-1185">Reference proteome</keyword>
<feature type="domain" description="MCM10 OB-fold" evidence="10">
    <location>
        <begin position="366"/>
        <end position="502"/>
    </location>
</feature>
<reference evidence="11" key="1">
    <citation type="submission" date="2023-06" db="EMBL/GenBank/DDBJ databases">
        <title>Genome-scale phylogeny and comparative genomics of the fungal order Sordariales.</title>
        <authorList>
            <consortium name="Lawrence Berkeley National Laboratory"/>
            <person name="Hensen N."/>
            <person name="Bonometti L."/>
            <person name="Westerberg I."/>
            <person name="Brannstrom I.O."/>
            <person name="Guillou S."/>
            <person name="Cros-Aarteil S."/>
            <person name="Calhoun S."/>
            <person name="Haridas S."/>
            <person name="Kuo A."/>
            <person name="Mondo S."/>
            <person name="Pangilinan J."/>
            <person name="Riley R."/>
            <person name="Labutti K."/>
            <person name="Andreopoulos B."/>
            <person name="Lipzen A."/>
            <person name="Chen C."/>
            <person name="Yanf M."/>
            <person name="Daum C."/>
            <person name="Ng V."/>
            <person name="Clum A."/>
            <person name="Steindorff A."/>
            <person name="Ohm R."/>
            <person name="Martin F."/>
            <person name="Silar P."/>
            <person name="Natvig D."/>
            <person name="Lalanne C."/>
            <person name="Gautier V."/>
            <person name="Ament-Velasquez S.L."/>
            <person name="Kruys A."/>
            <person name="Hutchinson M.I."/>
            <person name="Powell A.J."/>
            <person name="Barry K."/>
            <person name="Miller A.N."/>
            <person name="Grigoriev I.V."/>
            <person name="Debuchy R."/>
            <person name="Gladieux P."/>
            <person name="Thoren M.H."/>
            <person name="Johannesson H."/>
        </authorList>
    </citation>
    <scope>NUCLEOTIDE SEQUENCE</scope>
    <source>
        <strain evidence="11">CBS 307.81</strain>
    </source>
</reference>
<feature type="compositionally biased region" description="Basic and acidic residues" evidence="8">
    <location>
        <begin position="230"/>
        <end position="241"/>
    </location>
</feature>
<evidence type="ECO:0000256" key="7">
    <source>
        <dbReference type="ARBA" id="ARBA00023242"/>
    </source>
</evidence>
<evidence type="ECO:0000256" key="5">
    <source>
        <dbReference type="ARBA" id="ARBA00022771"/>
    </source>
</evidence>
<evidence type="ECO:0000256" key="1">
    <source>
        <dbReference type="ARBA" id="ARBA00004123"/>
    </source>
</evidence>
<comment type="subcellular location">
    <subcellularLocation>
        <location evidence="1">Nucleus</location>
    </subcellularLocation>
</comment>
<feature type="region of interest" description="Disordered" evidence="8">
    <location>
        <begin position="599"/>
        <end position="624"/>
    </location>
</feature>
<feature type="compositionally biased region" description="Low complexity" evidence="8">
    <location>
        <begin position="192"/>
        <end position="205"/>
    </location>
</feature>
<feature type="compositionally biased region" description="Basic and acidic residues" evidence="8">
    <location>
        <begin position="569"/>
        <end position="585"/>
    </location>
</feature>
<evidence type="ECO:0008006" key="13">
    <source>
        <dbReference type="Google" id="ProtNLM"/>
    </source>
</evidence>
<feature type="region of interest" description="Disordered" evidence="8">
    <location>
        <begin position="174"/>
        <end position="251"/>
    </location>
</feature>
<feature type="compositionally biased region" description="Low complexity" evidence="8">
    <location>
        <begin position="674"/>
        <end position="701"/>
    </location>
</feature>
<keyword evidence="4" id="KW-0479">Metal-binding</keyword>
<evidence type="ECO:0000256" key="3">
    <source>
        <dbReference type="ARBA" id="ARBA00022705"/>
    </source>
</evidence>
<feature type="region of interest" description="Disordered" evidence="8">
    <location>
        <begin position="1"/>
        <end position="68"/>
    </location>
</feature>
<evidence type="ECO:0000313" key="12">
    <source>
        <dbReference type="Proteomes" id="UP001174997"/>
    </source>
</evidence>
<feature type="compositionally biased region" description="Low complexity" evidence="8">
    <location>
        <begin position="755"/>
        <end position="778"/>
    </location>
</feature>
<sequence>MAAQWPPRSPHEALLSTPGGREKLRRLADRSSPSPSPSKLRNSRSQPSLGMGEPMYDGAMDLDEEEEDEEMLQLKLQAIQAKLKLKKLQAARAHKKASSLSEVGPQNGGAVGAGVTREIPFQSRLALARERIERPPNQAPVEVPASPVRKSATMSNLDASPKRVLLGIDKGRKATEMSLKRPASHRQLGTNSSSHQHTQSGSGMSNFLRRAKSPETARPLSFNERLASARTEEAARQEQAKRVQKARSSGFSIGKQEMEEYKAKAEDLPEVPYKPDDLSRDQLLSALGRTNSITATTTTSAAPTGYLRRSRTASDLRNTTTTATTTNSNPDSSDLFLGPPPSVSSSFSAPTNNNNNNTSDSSFEIFSSFHLSKRILPHPVLARAVSSKKIYQLKDLLKHVKAPDWSLPDIESDIVVFAILASKSDPRSHRPGPSGTQSDRGKYMVLTLVDLQFEIELYLFNSGFDRFYKLTPGTVLAILNPSIIPPPKGREDTGRFGLVVNSDEDIILEVGKARDLGYCKSVKKDGQLCNGWVNGRRTEYCEYHTNEAVKKARGGRMELNNTMGSGMDGAKKPNSKDWWGGKKEKDTANQGYDRFTGTKYFVSGGRGPGMGDGDDENEIGMADRVERQEALKRRLLKREKERDIARQLGSWGGGAGKDYMSRAAGKGTGGTGGSFTSSTVGSSQTQQQQQTGSSVNGGSFGSTVGTSFGSLDGGAMLGSQQQQRRYDAAALGLTGRRGQDAPKVELGPVKRKRPVSSASSSTVSTMSASVQGGSQQAQPKVALGWGSGLTTKLGRMREGERLDGRKMQVETLIAASRAARDDKSPVRKKTRFVTEKGIREAGRDSLGEGLGVSIGSGTALPAASVLRSRRQVVLADDDDDDDDLIIVK</sequence>
<dbReference type="Gene3D" id="2.40.50.140">
    <property type="entry name" value="Nucleic acid-binding proteins"/>
    <property type="match status" value="1"/>
</dbReference>
<feature type="compositionally biased region" description="Low complexity" evidence="8">
    <location>
        <begin position="30"/>
        <end position="45"/>
    </location>
</feature>
<dbReference type="PANTHER" id="PTHR13454">
    <property type="entry name" value="PROTEIN MCM10 HOMOLOG"/>
    <property type="match status" value="1"/>
</dbReference>
<dbReference type="InterPro" id="IPR055065">
    <property type="entry name" value="OB_MCM10"/>
</dbReference>
<feature type="region of interest" description="Disordered" evidence="8">
    <location>
        <begin position="648"/>
        <end position="701"/>
    </location>
</feature>
<protein>
    <recommendedName>
        <fullName evidence="13">Zinc finger Mcm10/DnaG-type domain-containing protein</fullName>
    </recommendedName>
</protein>